<feature type="non-terminal residue" evidence="2">
    <location>
        <position position="240"/>
    </location>
</feature>
<evidence type="ECO:0000313" key="2">
    <source>
        <dbReference type="EMBL" id="CAE8588903.1"/>
    </source>
</evidence>
<feature type="region of interest" description="Disordered" evidence="1">
    <location>
        <begin position="42"/>
        <end position="62"/>
    </location>
</feature>
<dbReference type="AlphaFoldDB" id="A0A813DRN6"/>
<sequence length="240" mass="25749">AIEMARRSKLKRQRLYWFRRMETLSKLVVSAENFEEAFSPVLPGVQAGGSSGSGDASSGRGQVMNSGVLLSRNVSIPYLLRQLGGSKADPPQKSRRIPGIDNVQREILQMSYDILGEDEQRFDTAPAEGPGHKERAMQLYGKFSEKEKLALLNQKIDMLKKKQALEAEKGGFAENITTRLLDELEAVKKAVEEGSAEAELKAAAKASRGADPKGLPAYTPGARGKNLGSGGSIAGGSGSS</sequence>
<organism evidence="2 3">
    <name type="scientific">Polarella glacialis</name>
    <name type="common">Dinoflagellate</name>
    <dbReference type="NCBI Taxonomy" id="89957"/>
    <lineage>
        <taxon>Eukaryota</taxon>
        <taxon>Sar</taxon>
        <taxon>Alveolata</taxon>
        <taxon>Dinophyceae</taxon>
        <taxon>Suessiales</taxon>
        <taxon>Suessiaceae</taxon>
        <taxon>Polarella</taxon>
    </lineage>
</organism>
<name>A0A813DRN6_POLGL</name>
<reference evidence="2" key="1">
    <citation type="submission" date="2021-02" db="EMBL/GenBank/DDBJ databases">
        <authorList>
            <person name="Dougan E. K."/>
            <person name="Rhodes N."/>
            <person name="Thang M."/>
            <person name="Chan C."/>
        </authorList>
    </citation>
    <scope>NUCLEOTIDE SEQUENCE</scope>
</reference>
<gene>
    <name evidence="2" type="ORF">PGLA1383_LOCUS7685</name>
</gene>
<evidence type="ECO:0000256" key="1">
    <source>
        <dbReference type="SAM" id="MobiDB-lite"/>
    </source>
</evidence>
<feature type="region of interest" description="Disordered" evidence="1">
    <location>
        <begin position="197"/>
        <end position="240"/>
    </location>
</feature>
<evidence type="ECO:0000313" key="3">
    <source>
        <dbReference type="Proteomes" id="UP000654075"/>
    </source>
</evidence>
<accession>A0A813DRN6</accession>
<proteinExistence type="predicted"/>
<dbReference type="OrthoDB" id="419317at2759"/>
<dbReference type="EMBL" id="CAJNNV010003376">
    <property type="protein sequence ID" value="CAE8588903.1"/>
    <property type="molecule type" value="Genomic_DNA"/>
</dbReference>
<dbReference type="Proteomes" id="UP000654075">
    <property type="component" value="Unassembled WGS sequence"/>
</dbReference>
<comment type="caution">
    <text evidence="2">The sequence shown here is derived from an EMBL/GenBank/DDBJ whole genome shotgun (WGS) entry which is preliminary data.</text>
</comment>
<keyword evidence="3" id="KW-1185">Reference proteome</keyword>
<feature type="compositionally biased region" description="Gly residues" evidence="1">
    <location>
        <begin position="227"/>
        <end position="240"/>
    </location>
</feature>
<protein>
    <submittedName>
        <fullName evidence="2">Uncharacterized protein</fullName>
    </submittedName>
</protein>